<evidence type="ECO:0000313" key="3">
    <source>
        <dbReference type="EMBL" id="KTS65195.1"/>
    </source>
</evidence>
<dbReference type="Pfam" id="PF00196">
    <property type="entry name" value="GerE"/>
    <property type="match status" value="1"/>
</dbReference>
<dbReference type="GO" id="GO:0003677">
    <property type="term" value="F:DNA binding"/>
    <property type="evidence" value="ECO:0007669"/>
    <property type="project" value="UniProtKB-KW"/>
</dbReference>
<reference evidence="3 4" key="1">
    <citation type="journal article" date="2016" name="Front. Microbiol.">
        <title>Genomic Resource of Rice Seed Associated Bacteria.</title>
        <authorList>
            <person name="Midha S."/>
            <person name="Bansal K."/>
            <person name="Sharma S."/>
            <person name="Kumar N."/>
            <person name="Patil P.P."/>
            <person name="Chaudhry V."/>
            <person name="Patil P.B."/>
        </authorList>
    </citation>
    <scope>NUCLEOTIDE SEQUENCE [LARGE SCALE GENOMIC DNA]</scope>
    <source>
        <strain evidence="3 4">SA3</strain>
    </source>
</reference>
<dbReference type="Gene3D" id="1.10.10.10">
    <property type="entry name" value="Winged helix-like DNA-binding domain superfamily/Winged helix DNA-binding domain"/>
    <property type="match status" value="1"/>
</dbReference>
<dbReference type="RefSeq" id="WP_021506312.1">
    <property type="nucleotide sequence ID" value="NZ_CP146254.1"/>
</dbReference>
<dbReference type="AlphaFoldDB" id="A0A8E1RVS7"/>
<dbReference type="InterPro" id="IPR000792">
    <property type="entry name" value="Tscrpt_reg_LuxR_C"/>
</dbReference>
<dbReference type="PROSITE" id="PS50043">
    <property type="entry name" value="HTH_LUXR_2"/>
    <property type="match status" value="1"/>
</dbReference>
<evidence type="ECO:0000313" key="4">
    <source>
        <dbReference type="Proteomes" id="UP000071979"/>
    </source>
</evidence>
<dbReference type="GO" id="GO:0006355">
    <property type="term" value="P:regulation of DNA-templated transcription"/>
    <property type="evidence" value="ECO:0007669"/>
    <property type="project" value="InterPro"/>
</dbReference>
<dbReference type="SUPFAM" id="SSF46894">
    <property type="entry name" value="C-terminal effector domain of the bipartite response regulators"/>
    <property type="match status" value="1"/>
</dbReference>
<dbReference type="SMART" id="SM00421">
    <property type="entry name" value="HTH_LUXR"/>
    <property type="match status" value="1"/>
</dbReference>
<dbReference type="InterPro" id="IPR016032">
    <property type="entry name" value="Sig_transdc_resp-reg_C-effctor"/>
</dbReference>
<dbReference type="CDD" id="cd06170">
    <property type="entry name" value="LuxR_C_like"/>
    <property type="match status" value="1"/>
</dbReference>
<dbReference type="EMBL" id="LDSE01000048">
    <property type="protein sequence ID" value="KTS65195.1"/>
    <property type="molecule type" value="Genomic_DNA"/>
</dbReference>
<comment type="caution">
    <text evidence="3">The sequence shown here is derived from an EMBL/GenBank/DDBJ whole genome shotgun (WGS) entry which is preliminary data.</text>
</comment>
<proteinExistence type="predicted"/>
<name>A0A8E1RVS7_9GAMM</name>
<accession>A0A8E1RVS7</accession>
<sequence length="166" mass="18857">MRILSEDHYFNLGLSELLKIHKAGLEGVTISMSSDLKTIRMYKNISVYSDDIYFIQSFLAGFILSHNLSQGLTSLLHNIYKLIAERQTMYLTPREIDVMRALLKGENILEISRVRGLSPKTISAQKNSALRKLKVSNLPMLHRDMSAFKNLLYTLPENSGIKNAVL</sequence>
<dbReference type="Proteomes" id="UP000071979">
    <property type="component" value="Unassembled WGS sequence"/>
</dbReference>
<dbReference type="InterPro" id="IPR036388">
    <property type="entry name" value="WH-like_DNA-bd_sf"/>
</dbReference>
<organism evidence="3 4">
    <name type="scientific">Pantoea dispersa</name>
    <dbReference type="NCBI Taxonomy" id="59814"/>
    <lineage>
        <taxon>Bacteria</taxon>
        <taxon>Pseudomonadati</taxon>
        <taxon>Pseudomonadota</taxon>
        <taxon>Gammaproteobacteria</taxon>
        <taxon>Enterobacterales</taxon>
        <taxon>Erwiniaceae</taxon>
        <taxon>Pantoea</taxon>
    </lineage>
</organism>
<dbReference type="PRINTS" id="PR00038">
    <property type="entry name" value="HTHLUXR"/>
</dbReference>
<protein>
    <recommendedName>
        <fullName evidence="2">HTH luxR-type domain-containing protein</fullName>
    </recommendedName>
</protein>
<feature type="domain" description="HTH luxR-type" evidence="2">
    <location>
        <begin position="84"/>
        <end position="151"/>
    </location>
</feature>
<gene>
    <name evidence="3" type="ORF">SA3R_21525</name>
</gene>
<keyword evidence="1" id="KW-0238">DNA-binding</keyword>
<evidence type="ECO:0000256" key="1">
    <source>
        <dbReference type="ARBA" id="ARBA00023125"/>
    </source>
</evidence>
<dbReference type="OrthoDB" id="6622094at2"/>
<evidence type="ECO:0000259" key="2">
    <source>
        <dbReference type="PROSITE" id="PS50043"/>
    </source>
</evidence>